<organism evidence="1 2">
    <name type="scientific">Streptomyces lannensis</name>
    <dbReference type="NCBI Taxonomy" id="766498"/>
    <lineage>
        <taxon>Bacteria</taxon>
        <taxon>Bacillati</taxon>
        <taxon>Actinomycetota</taxon>
        <taxon>Actinomycetes</taxon>
        <taxon>Kitasatosporales</taxon>
        <taxon>Streptomycetaceae</taxon>
        <taxon>Streptomyces</taxon>
    </lineage>
</organism>
<sequence>MALLRYAVRNGDAAIEDGRAGGVCVMTDSWEGFVRRGRAMPRVPPDDEDRARFDLPTTLRPVKDERAVQRPVFDPALKQYSNAYRASDPRFTDPDVEQAWHTARLAAIELVLSAISSSPWAASLVLRGSVLLRAWFGDAAREPGDLDFVVAPASWRIEEERTDAMLEGVARAAERAAQHGDGAVRIDAAEAVSDDIWTYDRVPGRRLVLPWSCDGLPGGVVQLDFVFNEHLPVDPEPALLPSASGDPQAVLSAATAELSLAWKLMWLVSDMHPQGKDLYDAVLLAEHTSLRYELLRDVFLDAEPSDGCHPVGRREIAGLKAYVEWEHFIAEYPDVTESAADFIDRLVAALAPTFQSVEAVGLGEDEYARHVWWLEPRIREYRELLKRTSMRAVQEKMHAARLPLLTAVVVTRELLGSDRHSVQDARSVVFDDPSWHRLVESHRGGGGWLDGQLDRL</sequence>
<evidence type="ECO:0000313" key="1">
    <source>
        <dbReference type="EMBL" id="GAA3874907.1"/>
    </source>
</evidence>
<comment type="caution">
    <text evidence="1">The sequence shown here is derived from an EMBL/GenBank/DDBJ whole genome shotgun (WGS) entry which is preliminary data.</text>
</comment>
<name>A0ABP7KGF8_9ACTN</name>
<dbReference type="Proteomes" id="UP001501563">
    <property type="component" value="Unassembled WGS sequence"/>
</dbReference>
<dbReference type="EMBL" id="BAAAZA010000012">
    <property type="protein sequence ID" value="GAA3874907.1"/>
    <property type="molecule type" value="Genomic_DNA"/>
</dbReference>
<reference evidence="2" key="1">
    <citation type="journal article" date="2019" name="Int. J. Syst. Evol. Microbiol.">
        <title>The Global Catalogue of Microorganisms (GCM) 10K type strain sequencing project: providing services to taxonomists for standard genome sequencing and annotation.</title>
        <authorList>
            <consortium name="The Broad Institute Genomics Platform"/>
            <consortium name="The Broad Institute Genome Sequencing Center for Infectious Disease"/>
            <person name="Wu L."/>
            <person name="Ma J."/>
        </authorList>
    </citation>
    <scope>NUCLEOTIDE SEQUENCE [LARGE SCALE GENOMIC DNA]</scope>
    <source>
        <strain evidence="2">JCM 16578</strain>
    </source>
</reference>
<proteinExistence type="predicted"/>
<protein>
    <recommendedName>
        <fullName evidence="3">Nucleotidyl transferase AbiEii/AbiGii toxin family protein</fullName>
    </recommendedName>
</protein>
<dbReference type="Pfam" id="PF08843">
    <property type="entry name" value="AbiEii"/>
    <property type="match status" value="1"/>
</dbReference>
<evidence type="ECO:0000313" key="2">
    <source>
        <dbReference type="Proteomes" id="UP001501563"/>
    </source>
</evidence>
<dbReference type="InterPro" id="IPR014942">
    <property type="entry name" value="AbiEii"/>
</dbReference>
<accession>A0ABP7KGF8</accession>
<keyword evidence="2" id="KW-1185">Reference proteome</keyword>
<gene>
    <name evidence="1" type="ORF">GCM10022207_45890</name>
</gene>
<evidence type="ECO:0008006" key="3">
    <source>
        <dbReference type="Google" id="ProtNLM"/>
    </source>
</evidence>